<evidence type="ECO:0000256" key="7">
    <source>
        <dbReference type="ARBA" id="ARBA00023136"/>
    </source>
</evidence>
<reference evidence="9" key="1">
    <citation type="submission" date="2020-10" db="EMBL/GenBank/DDBJ databases">
        <authorList>
            <person name="Gilroy R."/>
        </authorList>
    </citation>
    <scope>NUCLEOTIDE SEQUENCE</scope>
    <source>
        <strain evidence="9">ChiSjej4B22-9803</strain>
    </source>
</reference>
<comment type="caution">
    <text evidence="9">The sequence shown here is derived from an EMBL/GenBank/DDBJ whole genome shotgun (WGS) entry which is preliminary data.</text>
</comment>
<keyword evidence="5 8" id="KW-1133">Transmembrane helix</keyword>
<reference evidence="9" key="2">
    <citation type="journal article" date="2021" name="PeerJ">
        <title>Extensive microbial diversity within the chicken gut microbiome revealed by metagenomics and culture.</title>
        <authorList>
            <person name="Gilroy R."/>
            <person name="Ravi A."/>
            <person name="Getino M."/>
            <person name="Pursley I."/>
            <person name="Horton D.L."/>
            <person name="Alikhan N.F."/>
            <person name="Baker D."/>
            <person name="Gharbi K."/>
            <person name="Hall N."/>
            <person name="Watson M."/>
            <person name="Adriaenssens E.M."/>
            <person name="Foster-Nyarko E."/>
            <person name="Jarju S."/>
            <person name="Secka A."/>
            <person name="Antonio M."/>
            <person name="Oren A."/>
            <person name="Chaudhuri R.R."/>
            <person name="La Ragione R."/>
            <person name="Hildebrand F."/>
            <person name="Pallen M.J."/>
        </authorList>
    </citation>
    <scope>NUCLEOTIDE SEQUENCE</scope>
    <source>
        <strain evidence="9">ChiSjej4B22-9803</strain>
    </source>
</reference>
<dbReference type="GO" id="GO:0033179">
    <property type="term" value="C:proton-transporting V-type ATPase, V0 domain"/>
    <property type="evidence" value="ECO:0007669"/>
    <property type="project" value="InterPro"/>
</dbReference>
<dbReference type="PANTHER" id="PTHR11629">
    <property type="entry name" value="VACUOLAR PROTON ATPASES"/>
    <property type="match status" value="1"/>
</dbReference>
<feature type="transmembrane region" description="Helical" evidence="8">
    <location>
        <begin position="193"/>
        <end position="214"/>
    </location>
</feature>
<dbReference type="EMBL" id="DVND01000189">
    <property type="protein sequence ID" value="HIU49222.1"/>
    <property type="molecule type" value="Genomic_DNA"/>
</dbReference>
<evidence type="ECO:0000256" key="1">
    <source>
        <dbReference type="ARBA" id="ARBA00004141"/>
    </source>
</evidence>
<sequence length="395" mass="43687">AIQLFYDHLVLRREKYEALARMGVTAHTFMLEGYMPEEFAPALQQELERRFQCAVQIEEPGADAPVAFHNHALAQPVEQITGDYSMPSPHDIDPNPIMAVFYYLFFGMMFSDAGYGLLLMLVCGFLGFGRLLEKGKRRMFRMFFFCGVSTTFWGIMYGSFFGDLIHSISATFGTGEMALQPVLLDPVAKPLELLILSVAFGMIHILTGLGIRFYMAWREGRYLDAVFDTGFWMLVLLGLSMLAAGMGLGNPIAGTVGKYMAIIGAAGLVLTQGRGKKNIVMKLFGGIISLYDITSYIGDILSYSRLMALGLATGVIASVVNVLASLGGGSAVGVVLFIVIALAGHLMNFAINMLGAYVHTNRLQYVEFYQKFYEGGGRRFQPFSMHTKYYDFSNE</sequence>
<evidence type="ECO:0000256" key="6">
    <source>
        <dbReference type="ARBA" id="ARBA00023065"/>
    </source>
</evidence>
<accession>A0A9D1S7C6</accession>
<feature type="non-terminal residue" evidence="9">
    <location>
        <position position="1"/>
    </location>
</feature>
<dbReference type="Proteomes" id="UP000824111">
    <property type="component" value="Unassembled WGS sequence"/>
</dbReference>
<feature type="transmembrane region" description="Helical" evidence="8">
    <location>
        <begin position="226"/>
        <end position="246"/>
    </location>
</feature>
<feature type="transmembrane region" description="Helical" evidence="8">
    <location>
        <begin position="252"/>
        <end position="270"/>
    </location>
</feature>
<feature type="transmembrane region" description="Helical" evidence="8">
    <location>
        <begin position="303"/>
        <end position="324"/>
    </location>
</feature>
<keyword evidence="6" id="KW-0406">Ion transport</keyword>
<dbReference type="PANTHER" id="PTHR11629:SF63">
    <property type="entry name" value="V-TYPE PROTON ATPASE SUBUNIT A"/>
    <property type="match status" value="1"/>
</dbReference>
<evidence type="ECO:0000313" key="9">
    <source>
        <dbReference type="EMBL" id="HIU49222.1"/>
    </source>
</evidence>
<feature type="transmembrane region" description="Helical" evidence="8">
    <location>
        <begin position="100"/>
        <end position="128"/>
    </location>
</feature>
<feature type="transmembrane region" description="Helical" evidence="8">
    <location>
        <begin position="140"/>
        <end position="160"/>
    </location>
</feature>
<dbReference type="GO" id="GO:0016471">
    <property type="term" value="C:vacuolar proton-transporting V-type ATPase complex"/>
    <property type="evidence" value="ECO:0007669"/>
    <property type="project" value="TreeGrafter"/>
</dbReference>
<organism evidence="9 10">
    <name type="scientific">Candidatus Avimonoglobus intestinipullorum</name>
    <dbReference type="NCBI Taxonomy" id="2840699"/>
    <lineage>
        <taxon>Bacteria</taxon>
        <taxon>Bacillati</taxon>
        <taxon>Bacillota</taxon>
        <taxon>Clostridia</taxon>
        <taxon>Eubacteriales</taxon>
        <taxon>Candidatus Avimonoglobus</taxon>
    </lineage>
</organism>
<dbReference type="Pfam" id="PF01496">
    <property type="entry name" value="V_ATPase_I"/>
    <property type="match status" value="2"/>
</dbReference>
<comment type="subcellular location">
    <subcellularLocation>
        <location evidence="1">Membrane</location>
        <topology evidence="1">Multi-pass membrane protein</topology>
    </subcellularLocation>
</comment>
<keyword evidence="7 8" id="KW-0472">Membrane</keyword>
<protein>
    <submittedName>
        <fullName evidence="9">V-type ATP synthase subunit I</fullName>
    </submittedName>
</protein>
<name>A0A9D1S7C6_9FIRM</name>
<evidence type="ECO:0000313" key="10">
    <source>
        <dbReference type="Proteomes" id="UP000824111"/>
    </source>
</evidence>
<dbReference type="GO" id="GO:0051117">
    <property type="term" value="F:ATPase binding"/>
    <property type="evidence" value="ECO:0007669"/>
    <property type="project" value="TreeGrafter"/>
</dbReference>
<comment type="similarity">
    <text evidence="2">Belongs to the V-ATPase 116 kDa subunit family.</text>
</comment>
<dbReference type="GO" id="GO:0046961">
    <property type="term" value="F:proton-transporting ATPase activity, rotational mechanism"/>
    <property type="evidence" value="ECO:0007669"/>
    <property type="project" value="InterPro"/>
</dbReference>
<evidence type="ECO:0000256" key="8">
    <source>
        <dbReference type="SAM" id="Phobius"/>
    </source>
</evidence>
<gene>
    <name evidence="9" type="ORF">IAB04_07630</name>
</gene>
<evidence type="ECO:0000256" key="4">
    <source>
        <dbReference type="ARBA" id="ARBA00022692"/>
    </source>
</evidence>
<dbReference type="InterPro" id="IPR002490">
    <property type="entry name" value="V-ATPase_116kDa_su"/>
</dbReference>
<evidence type="ECO:0000256" key="5">
    <source>
        <dbReference type="ARBA" id="ARBA00022989"/>
    </source>
</evidence>
<dbReference type="AlphaFoldDB" id="A0A9D1S7C6"/>
<keyword evidence="4 8" id="KW-0812">Transmembrane</keyword>
<evidence type="ECO:0000256" key="2">
    <source>
        <dbReference type="ARBA" id="ARBA00009904"/>
    </source>
</evidence>
<evidence type="ECO:0000256" key="3">
    <source>
        <dbReference type="ARBA" id="ARBA00022448"/>
    </source>
</evidence>
<feature type="transmembrane region" description="Helical" evidence="8">
    <location>
        <begin position="331"/>
        <end position="351"/>
    </location>
</feature>
<dbReference type="GO" id="GO:0007035">
    <property type="term" value="P:vacuolar acidification"/>
    <property type="evidence" value="ECO:0007669"/>
    <property type="project" value="TreeGrafter"/>
</dbReference>
<proteinExistence type="inferred from homology"/>
<keyword evidence="3" id="KW-0813">Transport</keyword>